<evidence type="ECO:0000313" key="3">
    <source>
        <dbReference type="Proteomes" id="UP000000746"/>
    </source>
</evidence>
<dbReference type="KEGG" id="eck:EC55989_1022"/>
<accession>B7LE73</accession>
<evidence type="ECO:0000313" key="2">
    <source>
        <dbReference type="EMBL" id="CAU96884.1"/>
    </source>
</evidence>
<gene>
    <name evidence="2" type="ordered locus">EC55989_1022</name>
</gene>
<dbReference type="HOGENOM" id="CLU_1978018_0_0_6"/>
<reference evidence="3" key="1">
    <citation type="journal article" date="2009" name="PLoS Genet.">
        <title>Organised genome dynamics in the Escherichia coli species results in highly diverse adaptive paths.</title>
        <authorList>
            <person name="Touchon M."/>
            <person name="Hoede C."/>
            <person name="Tenaillon O."/>
            <person name="Barbe V."/>
            <person name="Baeriswyl S."/>
            <person name="Bidet P."/>
            <person name="Bingen E."/>
            <person name="Bonacorsi S."/>
            <person name="Bouchier C."/>
            <person name="Bouvet O."/>
            <person name="Calteau A."/>
            <person name="Chiapello H."/>
            <person name="Clermont O."/>
            <person name="Cruveiller S."/>
            <person name="Danchin A."/>
            <person name="Diard M."/>
            <person name="Dossat C."/>
            <person name="Karoui M.E."/>
            <person name="Frapy E."/>
            <person name="Garry L."/>
            <person name="Ghigo J.M."/>
            <person name="Gilles A.M."/>
            <person name="Johnson J."/>
            <person name="Le Bouguenec C."/>
            <person name="Lescat M."/>
            <person name="Mangenot S."/>
            <person name="Martinez-Jehanne V."/>
            <person name="Matic I."/>
            <person name="Nassif X."/>
            <person name="Oztas S."/>
            <person name="Petit M.A."/>
            <person name="Pichon C."/>
            <person name="Rouy Z."/>
            <person name="Ruf C.S."/>
            <person name="Schneider D."/>
            <person name="Tourret J."/>
            <person name="Vacherie B."/>
            <person name="Vallenet D."/>
            <person name="Medigue C."/>
            <person name="Rocha E.P.C."/>
            <person name="Denamur E."/>
        </authorList>
    </citation>
    <scope>NUCLEOTIDE SEQUENCE [LARGE SCALE GENOMIC DNA]</scope>
    <source>
        <strain evidence="3">55989 / EAEC</strain>
    </source>
</reference>
<protein>
    <recommendedName>
        <fullName evidence="1">DUF4224 domain-containing protein</fullName>
    </recommendedName>
</protein>
<feature type="domain" description="DUF4224" evidence="1">
    <location>
        <begin position="51"/>
        <end position="95"/>
    </location>
</feature>
<evidence type="ECO:0000259" key="1">
    <source>
        <dbReference type="Pfam" id="PF13986"/>
    </source>
</evidence>
<sequence length="126" mass="14303">MHVTRRNTFQPSGKNCSRVRLIFNVQPISPPTSYSGGGHAVKARDHMYELTLSPAEIKEITKYERYTKQQHQLRLHGIPFVIGPKNEPIVLRRDIPHGLTTMPKTSELVSAEPDFEALNNGKTKKK</sequence>
<keyword evidence="3" id="KW-1185">Reference proteome</keyword>
<organism evidence="2 3">
    <name type="scientific">Escherichia coli (strain 55989 / EAEC)</name>
    <dbReference type="NCBI Taxonomy" id="585055"/>
    <lineage>
        <taxon>Bacteria</taxon>
        <taxon>Pseudomonadati</taxon>
        <taxon>Pseudomonadota</taxon>
        <taxon>Gammaproteobacteria</taxon>
        <taxon>Enterobacterales</taxon>
        <taxon>Enterobacteriaceae</taxon>
        <taxon>Escherichia</taxon>
    </lineage>
</organism>
<dbReference type="Proteomes" id="UP000000746">
    <property type="component" value="Chromosome"/>
</dbReference>
<dbReference type="EMBL" id="CU928145">
    <property type="protein sequence ID" value="CAU96884.1"/>
    <property type="molecule type" value="Genomic_DNA"/>
</dbReference>
<proteinExistence type="predicted"/>
<dbReference type="Pfam" id="PF13986">
    <property type="entry name" value="DUF4224"/>
    <property type="match status" value="1"/>
</dbReference>
<name>B7LE73_ECO55</name>
<dbReference type="AlphaFoldDB" id="B7LE73"/>
<dbReference type="InterPro" id="IPR025319">
    <property type="entry name" value="DUF4224"/>
</dbReference>